<dbReference type="Proteomes" id="UP000175829">
    <property type="component" value="Unassembled WGS sequence"/>
</dbReference>
<dbReference type="EMBL" id="LJGV01000022">
    <property type="protein sequence ID" value="OEU99044.1"/>
    <property type="molecule type" value="Genomic_DNA"/>
</dbReference>
<organism evidence="2 3">
    <name type="scientific">Streptomyces qinglanensis</name>
    <dbReference type="NCBI Taxonomy" id="943816"/>
    <lineage>
        <taxon>Bacteria</taxon>
        <taxon>Bacillati</taxon>
        <taxon>Actinomycetota</taxon>
        <taxon>Actinomycetes</taxon>
        <taxon>Kitasatosporales</taxon>
        <taxon>Streptomycetaceae</taxon>
        <taxon>Streptomyces</taxon>
    </lineage>
</organism>
<protein>
    <submittedName>
        <fullName evidence="2">Uncharacterized protein</fullName>
    </submittedName>
</protein>
<comment type="caution">
    <text evidence="2">The sequence shown here is derived from an EMBL/GenBank/DDBJ whole genome shotgun (WGS) entry which is preliminary data.</text>
</comment>
<reference evidence="2 3" key="1">
    <citation type="journal article" date="2016" name="Front. Microbiol.">
        <title>Comparative Genomics Analysis of Streptomyces Species Reveals Their Adaptation to the Marine Environment and Their Diversity at the Genomic Level.</title>
        <authorList>
            <person name="Tian X."/>
            <person name="Zhang Z."/>
            <person name="Yang T."/>
            <person name="Chen M."/>
            <person name="Li J."/>
            <person name="Chen F."/>
            <person name="Yang J."/>
            <person name="Li W."/>
            <person name="Zhang B."/>
            <person name="Zhang Z."/>
            <person name="Wu J."/>
            <person name="Zhang C."/>
            <person name="Long L."/>
            <person name="Xiao J."/>
        </authorList>
    </citation>
    <scope>NUCLEOTIDE SEQUENCE [LARGE SCALE GENOMIC DNA]</scope>
    <source>
        <strain evidence="2 3">SCSIO M10379</strain>
    </source>
</reference>
<sequence>MRTALHRLLLLARDIATGIDTGHAIRHGLPLPDRAGRGRPGRTGDAAAPLAPQPARRTPPHRHGVR</sequence>
<feature type="compositionally biased region" description="Low complexity" evidence="1">
    <location>
        <begin position="46"/>
        <end position="56"/>
    </location>
</feature>
<evidence type="ECO:0000313" key="3">
    <source>
        <dbReference type="Proteomes" id="UP000175829"/>
    </source>
</evidence>
<evidence type="ECO:0000256" key="1">
    <source>
        <dbReference type="SAM" id="MobiDB-lite"/>
    </source>
</evidence>
<dbReference type="RefSeq" id="WP_069992014.1">
    <property type="nucleotide sequence ID" value="NZ_LJGV01000022.1"/>
</dbReference>
<evidence type="ECO:0000313" key="2">
    <source>
        <dbReference type="EMBL" id="OEU99044.1"/>
    </source>
</evidence>
<dbReference type="AlphaFoldDB" id="A0A1E7K547"/>
<feature type="region of interest" description="Disordered" evidence="1">
    <location>
        <begin position="21"/>
        <end position="66"/>
    </location>
</feature>
<proteinExistence type="predicted"/>
<dbReference type="PATRIC" id="fig|943816.4.peg.2638"/>
<name>A0A1E7K547_9ACTN</name>
<gene>
    <name evidence="2" type="ORF">AN217_15875</name>
</gene>
<accession>A0A1E7K547</accession>